<dbReference type="InterPro" id="IPR015422">
    <property type="entry name" value="PyrdxlP-dep_Trfase_small"/>
</dbReference>
<dbReference type="InterPro" id="IPR015421">
    <property type="entry name" value="PyrdxlP-dep_Trfase_major"/>
</dbReference>
<dbReference type="Proteomes" id="UP000315133">
    <property type="component" value="Unassembled WGS sequence"/>
</dbReference>
<dbReference type="InterPro" id="IPR002129">
    <property type="entry name" value="PyrdxlP-dep_de-COase"/>
</dbReference>
<feature type="modified residue" description="N6-(pyridoxal phosphate)lysine" evidence="5">
    <location>
        <position position="243"/>
    </location>
</feature>
<evidence type="ECO:0000256" key="3">
    <source>
        <dbReference type="ARBA" id="ARBA00023239"/>
    </source>
</evidence>
<gene>
    <name evidence="7" type="ORF">FB476_1202</name>
</gene>
<dbReference type="Pfam" id="PF00282">
    <property type="entry name" value="Pyridoxal_deC"/>
    <property type="match status" value="1"/>
</dbReference>
<comment type="cofactor">
    <cofactor evidence="1 5 6">
        <name>pyridoxal 5'-phosphate</name>
        <dbReference type="ChEBI" id="CHEBI:597326"/>
    </cofactor>
</comment>
<evidence type="ECO:0000256" key="4">
    <source>
        <dbReference type="ARBA" id="ARBA00038302"/>
    </source>
</evidence>
<proteinExistence type="inferred from homology"/>
<dbReference type="GO" id="GO:0019752">
    <property type="term" value="P:carboxylic acid metabolic process"/>
    <property type="evidence" value="ECO:0007669"/>
    <property type="project" value="InterPro"/>
</dbReference>
<dbReference type="RefSeq" id="WP_141817972.1">
    <property type="nucleotide sequence ID" value="NZ_BAAAIL010000003.1"/>
</dbReference>
<keyword evidence="2 5" id="KW-0663">Pyridoxal phosphate</keyword>
<dbReference type="Gene3D" id="3.90.1150.10">
    <property type="entry name" value="Aspartate Aminotransferase, domain 1"/>
    <property type="match status" value="1"/>
</dbReference>
<evidence type="ECO:0000256" key="1">
    <source>
        <dbReference type="ARBA" id="ARBA00001933"/>
    </source>
</evidence>
<dbReference type="SUPFAM" id="SSF53383">
    <property type="entry name" value="PLP-dependent transferases"/>
    <property type="match status" value="1"/>
</dbReference>
<evidence type="ECO:0000313" key="7">
    <source>
        <dbReference type="EMBL" id="TQM96336.1"/>
    </source>
</evidence>
<dbReference type="EMBL" id="VFPU01000001">
    <property type="protein sequence ID" value="TQM96336.1"/>
    <property type="molecule type" value="Genomic_DNA"/>
</dbReference>
<evidence type="ECO:0000313" key="8">
    <source>
        <dbReference type="Proteomes" id="UP000315133"/>
    </source>
</evidence>
<comment type="caution">
    <text evidence="7">The sequence shown here is derived from an EMBL/GenBank/DDBJ whole genome shotgun (WGS) entry which is preliminary data.</text>
</comment>
<reference evidence="7 8" key="1">
    <citation type="submission" date="2019-06" db="EMBL/GenBank/DDBJ databases">
        <title>Sequencing the genomes of 1000 actinobacteria strains.</title>
        <authorList>
            <person name="Klenk H.-P."/>
        </authorList>
    </citation>
    <scope>NUCLEOTIDE SEQUENCE [LARGE SCALE GENOMIC DNA]</scope>
    <source>
        <strain evidence="7 8">DSM 12362</strain>
    </source>
</reference>
<organism evidence="7 8">
    <name type="scientific">Ornithinimicrobium humiphilum</name>
    <dbReference type="NCBI Taxonomy" id="125288"/>
    <lineage>
        <taxon>Bacteria</taxon>
        <taxon>Bacillati</taxon>
        <taxon>Actinomycetota</taxon>
        <taxon>Actinomycetes</taxon>
        <taxon>Micrococcales</taxon>
        <taxon>Ornithinimicrobiaceae</taxon>
        <taxon>Ornithinimicrobium</taxon>
    </lineage>
</organism>
<comment type="similarity">
    <text evidence="4">Belongs to the group II decarboxylase family. Sphingosine-1-phosphate lyase subfamily.</text>
</comment>
<dbReference type="Gene3D" id="3.40.640.10">
    <property type="entry name" value="Type I PLP-dependent aspartate aminotransferase-like (Major domain)"/>
    <property type="match status" value="1"/>
</dbReference>
<dbReference type="GO" id="GO:0004058">
    <property type="term" value="F:aromatic-L-amino-acid decarboxylase activity"/>
    <property type="evidence" value="ECO:0007669"/>
    <property type="project" value="UniProtKB-ARBA"/>
</dbReference>
<protein>
    <submittedName>
        <fullName evidence="7">Glutamate/tyrosine decarboxylase-like PLP-dependent enzyme</fullName>
    </submittedName>
</protein>
<evidence type="ECO:0000256" key="6">
    <source>
        <dbReference type="RuleBase" id="RU000382"/>
    </source>
</evidence>
<keyword evidence="8" id="KW-1185">Reference proteome</keyword>
<dbReference type="InterPro" id="IPR050477">
    <property type="entry name" value="GrpII_AminoAcid_Decarb"/>
</dbReference>
<dbReference type="InterPro" id="IPR015424">
    <property type="entry name" value="PyrdxlP-dep_Trfase"/>
</dbReference>
<accession>A0A543KMN7</accession>
<dbReference type="AlphaFoldDB" id="A0A543KMN7"/>
<sequence>MTPEPPLQVDAESVLGRLSAYRGSDAPTHGGRVLSYVYDSGLAGLDELAARAAREVQSVNGLDPTTFPSVALLEGDLVSFGRAILHGPDAVGSVTSGGTESCLLAVKAARDSWRARGGHGRPRILLARTAHAAFVKAAAYLDLDVDVVPVDPAAGTFAAGDLTRRLDEATALVVVSAPAYPHGVVDPVAEVAATALDAGVPCHVDACIGGLVLPFWEEAGGGPVPAWDFRVPGVTSISADLHKYGYAPKGSSLLLFADRDLDRARYFALTDWPGYPVVNPTALGSRSAGALAAAWAVTSALGAQGYVALTRRVVAATAAVRACVGGIPGLAVLGDPTGPLLAVVTDPGAPEEDRVDPHAWAGAVAQRGFVLQGQPGLVQADGSRIPRSTHLTVTPVTAQVLDDLCTALVAGADEVRGRAPGLESVPEALPDPALLARAARDTGELDLAAVLGLIEALPREASARMLVDFLATFTEPRPG</sequence>
<name>A0A543KMN7_9MICO</name>
<evidence type="ECO:0000256" key="2">
    <source>
        <dbReference type="ARBA" id="ARBA00022898"/>
    </source>
</evidence>
<dbReference type="OrthoDB" id="3401800at2"/>
<dbReference type="GO" id="GO:0030170">
    <property type="term" value="F:pyridoxal phosphate binding"/>
    <property type="evidence" value="ECO:0007669"/>
    <property type="project" value="InterPro"/>
</dbReference>
<evidence type="ECO:0000256" key="5">
    <source>
        <dbReference type="PIRSR" id="PIRSR602129-50"/>
    </source>
</evidence>
<dbReference type="PANTHER" id="PTHR42735">
    <property type="match status" value="1"/>
</dbReference>
<dbReference type="PANTHER" id="PTHR42735:SF6">
    <property type="entry name" value="SPHINGOSINE-1-PHOSPHATE LYASE 1"/>
    <property type="match status" value="1"/>
</dbReference>
<keyword evidence="3 6" id="KW-0456">Lyase</keyword>